<dbReference type="Gene3D" id="1.10.260.40">
    <property type="entry name" value="lambda repressor-like DNA-binding domains"/>
    <property type="match status" value="1"/>
</dbReference>
<comment type="caution">
    <text evidence="2">The sequence shown here is derived from an EMBL/GenBank/DDBJ whole genome shotgun (WGS) entry which is preliminary data.</text>
</comment>
<dbReference type="SUPFAM" id="SSF47413">
    <property type="entry name" value="lambda repressor-like DNA-binding domains"/>
    <property type="match status" value="1"/>
</dbReference>
<dbReference type="SMART" id="SM00530">
    <property type="entry name" value="HTH_XRE"/>
    <property type="match status" value="1"/>
</dbReference>
<reference evidence="2 3" key="1">
    <citation type="submission" date="2015-10" db="EMBL/GenBank/DDBJ databases">
        <title>A novel member of the family Ruminococcaceae isolated from human faeces.</title>
        <authorList>
            <person name="Shkoporov A.N."/>
            <person name="Chaplin A.V."/>
            <person name="Motuzova O.V."/>
            <person name="Kafarskaia L.I."/>
            <person name="Efimov B.A."/>
        </authorList>
    </citation>
    <scope>NUCLEOTIDE SEQUENCE [LARGE SCALE GENOMIC DNA]</scope>
    <source>
        <strain evidence="2 3">668</strain>
    </source>
</reference>
<gene>
    <name evidence="2" type="ORF">ASJ35_14990</name>
</gene>
<dbReference type="EMBL" id="LMUA01000027">
    <property type="protein sequence ID" value="KUE75173.1"/>
    <property type="molecule type" value="Genomic_DNA"/>
</dbReference>
<evidence type="ECO:0000313" key="3">
    <source>
        <dbReference type="Proteomes" id="UP000053433"/>
    </source>
</evidence>
<proteinExistence type="predicted"/>
<protein>
    <recommendedName>
        <fullName evidence="1">HTH cro/C1-type domain-containing protein</fullName>
    </recommendedName>
</protein>
<organism evidence="2 3">
    <name type="scientific">Ruthenibacterium lactatiformans</name>
    <dbReference type="NCBI Taxonomy" id="1550024"/>
    <lineage>
        <taxon>Bacteria</taxon>
        <taxon>Bacillati</taxon>
        <taxon>Bacillota</taxon>
        <taxon>Clostridia</taxon>
        <taxon>Eubacteriales</taxon>
        <taxon>Oscillospiraceae</taxon>
        <taxon>Ruthenibacterium</taxon>
    </lineage>
</organism>
<dbReference type="RefSeq" id="WP_058723680.1">
    <property type="nucleotide sequence ID" value="NZ_LMUA01000027.1"/>
</dbReference>
<sequence>MQELNFELLQENIRKIITKKSLTQSTLAEIAGMTQSNVSKALNAKETKEFTLEQVYRIAQYFGVSIDDLVGNKAADNAPTSPRGCLEFITRLLCSGVMRSTIVTVEECVYEKYYNSQGFPDCNPEKRSIEYPAFYFADYHRISDFAKNESDAEDVHFEFLSGGNDTKFQQINEIFRKIIPMINLYRETEIPDEAFQMILDGYLEQLPEK</sequence>
<dbReference type="InterPro" id="IPR001387">
    <property type="entry name" value="Cro/C1-type_HTH"/>
</dbReference>
<dbReference type="GO" id="GO:0003677">
    <property type="term" value="F:DNA binding"/>
    <property type="evidence" value="ECO:0007669"/>
    <property type="project" value="InterPro"/>
</dbReference>
<dbReference type="InterPro" id="IPR010982">
    <property type="entry name" value="Lambda_DNA-bd_dom_sf"/>
</dbReference>
<name>A0A0W7TN36_9FIRM</name>
<dbReference type="PROSITE" id="PS50943">
    <property type="entry name" value="HTH_CROC1"/>
    <property type="match status" value="1"/>
</dbReference>
<accession>A0A0W7TN36</accession>
<dbReference type="AlphaFoldDB" id="A0A0W7TN36"/>
<feature type="domain" description="HTH cro/C1-type" evidence="1">
    <location>
        <begin position="13"/>
        <end position="69"/>
    </location>
</feature>
<dbReference type="Proteomes" id="UP000053433">
    <property type="component" value="Unassembled WGS sequence"/>
</dbReference>
<dbReference type="CDD" id="cd00093">
    <property type="entry name" value="HTH_XRE"/>
    <property type="match status" value="1"/>
</dbReference>
<evidence type="ECO:0000313" key="2">
    <source>
        <dbReference type="EMBL" id="KUE75173.1"/>
    </source>
</evidence>
<dbReference type="Pfam" id="PF01381">
    <property type="entry name" value="HTH_3"/>
    <property type="match status" value="1"/>
</dbReference>
<evidence type="ECO:0000259" key="1">
    <source>
        <dbReference type="PROSITE" id="PS50943"/>
    </source>
</evidence>